<sequence>MSCIVILPGYPCSWHPCCAFFQPRAQTFSCGVSTFP</sequence>
<organism evidence="1">
    <name type="scientific">Rhizophora mucronata</name>
    <name type="common">Asiatic mangrove</name>
    <dbReference type="NCBI Taxonomy" id="61149"/>
    <lineage>
        <taxon>Eukaryota</taxon>
        <taxon>Viridiplantae</taxon>
        <taxon>Streptophyta</taxon>
        <taxon>Embryophyta</taxon>
        <taxon>Tracheophyta</taxon>
        <taxon>Spermatophyta</taxon>
        <taxon>Magnoliopsida</taxon>
        <taxon>eudicotyledons</taxon>
        <taxon>Gunneridae</taxon>
        <taxon>Pentapetalae</taxon>
        <taxon>rosids</taxon>
        <taxon>fabids</taxon>
        <taxon>Malpighiales</taxon>
        <taxon>Rhizophoraceae</taxon>
        <taxon>Rhizophora</taxon>
    </lineage>
</organism>
<dbReference type="EMBL" id="GGEC01014402">
    <property type="protein sequence ID" value="MBW94885.1"/>
    <property type="molecule type" value="Transcribed_RNA"/>
</dbReference>
<evidence type="ECO:0000313" key="1">
    <source>
        <dbReference type="EMBL" id="MBW94885.1"/>
    </source>
</evidence>
<name>A0A2P2JN37_RHIMU</name>
<protein>
    <submittedName>
        <fullName evidence="1">Uncharacterized protein</fullName>
    </submittedName>
</protein>
<dbReference type="AlphaFoldDB" id="A0A2P2JN37"/>
<accession>A0A2P2JN37</accession>
<proteinExistence type="predicted"/>
<reference evidence="1" key="1">
    <citation type="submission" date="2018-02" db="EMBL/GenBank/DDBJ databases">
        <title>Rhizophora mucronata_Transcriptome.</title>
        <authorList>
            <person name="Meera S.P."/>
            <person name="Sreeshan A."/>
            <person name="Augustine A."/>
        </authorList>
    </citation>
    <scope>NUCLEOTIDE SEQUENCE</scope>
    <source>
        <tissue evidence="1">Leaf</tissue>
    </source>
</reference>